<name>A0A3R5YUL6_ORNRH</name>
<sequence>MKKIKFLSLVLVALSAVLFISCSKDDDGGNSDVQKNEIYGEWEMIHMSYVDEGDSSRDFEDDFKGSCRSVVWFGKKGDYAFTEKEVDEKTKECKKGSVEVGTYRIEGDNLFLKTGKEKDSGKIIQLSKKSLIIVIASTYPKDGKQFKTTMTTVYERKK</sequence>
<reference evidence="3 4" key="1">
    <citation type="submission" date="2019-01" db="EMBL/GenBank/DDBJ databases">
        <title>Whole Genome of Ornithobacterium rhinotracheale FARPER-174b.</title>
        <authorList>
            <person name="Tataje-Lavanda L.A."/>
            <person name="Montalvan A."/>
            <person name="Montesinos R."/>
            <person name="Zimic M."/>
            <person name="Fernandez-Sanchez M."/>
            <person name="Fernandez-Diaz M."/>
        </authorList>
    </citation>
    <scope>NUCLEOTIDE SEQUENCE [LARGE SCALE GENOMIC DNA]</scope>
    <source>
        <strain evidence="3 4">FARPER-174b</strain>
    </source>
</reference>
<dbReference type="AlphaFoldDB" id="A0A3R5YUL6"/>
<proteinExistence type="predicted"/>
<evidence type="ECO:0000313" key="4">
    <source>
        <dbReference type="Proteomes" id="UP000287701"/>
    </source>
</evidence>
<dbReference type="OrthoDB" id="1454568at2"/>
<dbReference type="EMBL" id="CP035107">
    <property type="protein sequence ID" value="QAR29975.1"/>
    <property type="molecule type" value="Genomic_DNA"/>
</dbReference>
<dbReference type="Proteomes" id="UP000287701">
    <property type="component" value="Chromosome"/>
</dbReference>
<dbReference type="InterPro" id="IPR024311">
    <property type="entry name" value="Lipocalin-like"/>
</dbReference>
<feature type="domain" description="Lipocalin-like" evidence="2">
    <location>
        <begin position="38"/>
        <end position="132"/>
    </location>
</feature>
<accession>A0A3R5YUL6</accession>
<keyword evidence="1" id="KW-0732">Signal</keyword>
<feature type="chain" id="PRO_5018552430" description="Lipocalin-like domain-containing protein" evidence="1">
    <location>
        <begin position="25"/>
        <end position="158"/>
    </location>
</feature>
<feature type="signal peptide" evidence="1">
    <location>
        <begin position="1"/>
        <end position="24"/>
    </location>
</feature>
<evidence type="ECO:0000313" key="3">
    <source>
        <dbReference type="EMBL" id="QAR29975.1"/>
    </source>
</evidence>
<dbReference type="Pfam" id="PF13648">
    <property type="entry name" value="Lipocalin_4"/>
    <property type="match status" value="1"/>
</dbReference>
<dbReference type="RefSeq" id="WP_128500488.1">
    <property type="nucleotide sequence ID" value="NZ_CP035107.1"/>
</dbReference>
<protein>
    <recommendedName>
        <fullName evidence="2">Lipocalin-like domain-containing protein</fullName>
    </recommendedName>
</protein>
<evidence type="ECO:0000259" key="2">
    <source>
        <dbReference type="Pfam" id="PF13648"/>
    </source>
</evidence>
<gene>
    <name evidence="3" type="ORF">EQP59_00655</name>
</gene>
<evidence type="ECO:0000256" key="1">
    <source>
        <dbReference type="SAM" id="SignalP"/>
    </source>
</evidence>
<dbReference type="PROSITE" id="PS51257">
    <property type="entry name" value="PROKAR_LIPOPROTEIN"/>
    <property type="match status" value="1"/>
</dbReference>
<organism evidence="3 4">
    <name type="scientific">Ornithobacterium rhinotracheale</name>
    <dbReference type="NCBI Taxonomy" id="28251"/>
    <lineage>
        <taxon>Bacteria</taxon>
        <taxon>Pseudomonadati</taxon>
        <taxon>Bacteroidota</taxon>
        <taxon>Flavobacteriia</taxon>
        <taxon>Flavobacteriales</taxon>
        <taxon>Weeksellaceae</taxon>
        <taxon>Ornithobacterium</taxon>
    </lineage>
</organism>